<accession>A0A438G8A8</accession>
<organism evidence="1 2">
    <name type="scientific">Vitis vinifera</name>
    <name type="common">Grape</name>
    <dbReference type="NCBI Taxonomy" id="29760"/>
    <lineage>
        <taxon>Eukaryota</taxon>
        <taxon>Viridiplantae</taxon>
        <taxon>Streptophyta</taxon>
        <taxon>Embryophyta</taxon>
        <taxon>Tracheophyta</taxon>
        <taxon>Spermatophyta</taxon>
        <taxon>Magnoliopsida</taxon>
        <taxon>eudicotyledons</taxon>
        <taxon>Gunneridae</taxon>
        <taxon>Pentapetalae</taxon>
        <taxon>rosids</taxon>
        <taxon>Vitales</taxon>
        <taxon>Vitaceae</taxon>
        <taxon>Viteae</taxon>
        <taxon>Vitis</taxon>
    </lineage>
</organism>
<sequence>MATNIVVPIIEEDVSKVMGIPSNCVKIVVHTRRGTSNRTYTISLLEQNLYNLPNGDEFRKTFLIFPCATILAPNSKLEGMHDLWDTIWDGDLFYMTKFYMPSVTVDGIMLLLVAWSDDLIKRRLSSKISTFGGYGHVHAQQLLEFTGHSHAPVAGGTSSACDDATEVVDVFIHSKAHI</sequence>
<gene>
    <name evidence="1" type="ORF">CK203_061684</name>
</gene>
<name>A0A438G8A8_VITVI</name>
<dbReference type="Proteomes" id="UP000288805">
    <property type="component" value="Unassembled WGS sequence"/>
</dbReference>
<evidence type="ECO:0000313" key="2">
    <source>
        <dbReference type="Proteomes" id="UP000288805"/>
    </source>
</evidence>
<protein>
    <submittedName>
        <fullName evidence="1">Uncharacterized protein</fullName>
    </submittedName>
</protein>
<reference evidence="1 2" key="1">
    <citation type="journal article" date="2018" name="PLoS Genet.">
        <title>Population sequencing reveals clonal diversity and ancestral inbreeding in the grapevine cultivar Chardonnay.</title>
        <authorList>
            <person name="Roach M.J."/>
            <person name="Johnson D.L."/>
            <person name="Bohlmann J."/>
            <person name="van Vuuren H.J."/>
            <person name="Jones S.J."/>
            <person name="Pretorius I.S."/>
            <person name="Schmidt S.A."/>
            <person name="Borneman A.R."/>
        </authorList>
    </citation>
    <scope>NUCLEOTIDE SEQUENCE [LARGE SCALE GENOMIC DNA]</scope>
    <source>
        <strain evidence="2">cv. Chardonnay</strain>
        <tissue evidence="1">Leaf</tissue>
    </source>
</reference>
<dbReference type="AlphaFoldDB" id="A0A438G8A8"/>
<dbReference type="EMBL" id="QGNW01000536">
    <property type="protein sequence ID" value="RVW68388.1"/>
    <property type="molecule type" value="Genomic_DNA"/>
</dbReference>
<proteinExistence type="predicted"/>
<evidence type="ECO:0000313" key="1">
    <source>
        <dbReference type="EMBL" id="RVW68388.1"/>
    </source>
</evidence>
<comment type="caution">
    <text evidence="1">The sequence shown here is derived from an EMBL/GenBank/DDBJ whole genome shotgun (WGS) entry which is preliminary data.</text>
</comment>